<feature type="transmembrane region" description="Helical" evidence="2">
    <location>
        <begin position="219"/>
        <end position="247"/>
    </location>
</feature>
<evidence type="ECO:0000256" key="1">
    <source>
        <dbReference type="SAM" id="MobiDB-lite"/>
    </source>
</evidence>
<dbReference type="AlphaFoldDB" id="A0A8H6LWB3"/>
<feature type="transmembrane region" description="Helical" evidence="2">
    <location>
        <begin position="175"/>
        <end position="198"/>
    </location>
</feature>
<keyword evidence="2" id="KW-0812">Transmembrane</keyword>
<comment type="caution">
    <text evidence="3">The sequence shown here is derived from an EMBL/GenBank/DDBJ whole genome shotgun (WGS) entry which is preliminary data.</text>
</comment>
<organism evidence="3 4">
    <name type="scientific">Ephemerocybe angulata</name>
    <dbReference type="NCBI Taxonomy" id="980116"/>
    <lineage>
        <taxon>Eukaryota</taxon>
        <taxon>Fungi</taxon>
        <taxon>Dikarya</taxon>
        <taxon>Basidiomycota</taxon>
        <taxon>Agaricomycotina</taxon>
        <taxon>Agaricomycetes</taxon>
        <taxon>Agaricomycetidae</taxon>
        <taxon>Agaricales</taxon>
        <taxon>Agaricineae</taxon>
        <taxon>Psathyrellaceae</taxon>
        <taxon>Ephemerocybe</taxon>
    </lineage>
</organism>
<feature type="transmembrane region" description="Helical" evidence="2">
    <location>
        <begin position="139"/>
        <end position="163"/>
    </location>
</feature>
<keyword evidence="2" id="KW-0472">Membrane</keyword>
<keyword evidence="4" id="KW-1185">Reference proteome</keyword>
<feature type="transmembrane region" description="Helical" evidence="2">
    <location>
        <begin position="57"/>
        <end position="75"/>
    </location>
</feature>
<accession>A0A8H6LWB3</accession>
<feature type="compositionally biased region" description="Basic and acidic residues" evidence="1">
    <location>
        <begin position="334"/>
        <end position="360"/>
    </location>
</feature>
<reference evidence="3 4" key="1">
    <citation type="submission" date="2020-07" db="EMBL/GenBank/DDBJ databases">
        <title>Comparative genomics of pyrophilous fungi reveals a link between fire events and developmental genes.</title>
        <authorList>
            <consortium name="DOE Joint Genome Institute"/>
            <person name="Steindorff A.S."/>
            <person name="Carver A."/>
            <person name="Calhoun S."/>
            <person name="Stillman K."/>
            <person name="Liu H."/>
            <person name="Lipzen A."/>
            <person name="Pangilinan J."/>
            <person name="Labutti K."/>
            <person name="Bruns T.D."/>
            <person name="Grigoriev I.V."/>
        </authorList>
    </citation>
    <scope>NUCLEOTIDE SEQUENCE [LARGE SCALE GENOMIC DNA]</scope>
    <source>
        <strain evidence="3 4">CBS 144469</strain>
    </source>
</reference>
<gene>
    <name evidence="3" type="ORF">DFP72DRAFT_1099517</name>
</gene>
<dbReference type="Proteomes" id="UP000521943">
    <property type="component" value="Unassembled WGS sequence"/>
</dbReference>
<dbReference type="EMBL" id="JACGCI010000141">
    <property type="protein sequence ID" value="KAF6743586.1"/>
    <property type="molecule type" value="Genomic_DNA"/>
</dbReference>
<keyword evidence="2" id="KW-1133">Transmembrane helix</keyword>
<sequence>MSSVSDIAALDAKQQNYALLGFWLGGLVYGAYCILYGKAVKIALETRRVHSTPSARVFPIATLLIFILTTLYMGLNASRILYAFSPQWTEDSGGQLPIYHLRDYTSSKSFTTMKLMGIIIWLGDALAIYRCFVIWDMNWLAVLLPIALLVLSIVNSTVIDVAYKHPGALPSQDVQALIGIVFPVNIAQSCLTTGLIVFRIWRQYCVSRAAGLHVHGRGIGLFTIMRIIVESAMIFTVQQIILCILCYLGSPTQYVFNEILVPSIGCIFALISIRVYGVKEELTTEVQLSHIYSGLSVRPDKIAEKVHSNSQSGGKTHRRAASEGLVFSRSGDSPSDHGWHTAESMGREKGQNLDVEKGPAKSELVQDSGGAAKDSSKILM</sequence>
<protein>
    <submittedName>
        <fullName evidence="3">Uncharacterized protein</fullName>
    </submittedName>
</protein>
<dbReference type="OrthoDB" id="3346544at2759"/>
<feature type="transmembrane region" description="Helical" evidence="2">
    <location>
        <begin position="20"/>
        <end position="37"/>
    </location>
</feature>
<name>A0A8H6LWB3_9AGAR</name>
<proteinExistence type="predicted"/>
<feature type="region of interest" description="Disordered" evidence="1">
    <location>
        <begin position="325"/>
        <end position="380"/>
    </location>
</feature>
<feature type="transmembrane region" description="Helical" evidence="2">
    <location>
        <begin position="259"/>
        <end position="277"/>
    </location>
</feature>
<evidence type="ECO:0000313" key="4">
    <source>
        <dbReference type="Proteomes" id="UP000521943"/>
    </source>
</evidence>
<evidence type="ECO:0000313" key="3">
    <source>
        <dbReference type="EMBL" id="KAF6743586.1"/>
    </source>
</evidence>
<evidence type="ECO:0000256" key="2">
    <source>
        <dbReference type="SAM" id="Phobius"/>
    </source>
</evidence>
<feature type="transmembrane region" description="Helical" evidence="2">
    <location>
        <begin position="115"/>
        <end position="132"/>
    </location>
</feature>